<protein>
    <submittedName>
        <fullName evidence="2">Uncharacterized protein</fullName>
    </submittedName>
</protein>
<proteinExistence type="predicted"/>
<evidence type="ECO:0000313" key="3">
    <source>
        <dbReference type="Proteomes" id="UP001054945"/>
    </source>
</evidence>
<organism evidence="2 3">
    <name type="scientific">Caerostris extrusa</name>
    <name type="common">Bark spider</name>
    <name type="synonym">Caerostris bankana</name>
    <dbReference type="NCBI Taxonomy" id="172846"/>
    <lineage>
        <taxon>Eukaryota</taxon>
        <taxon>Metazoa</taxon>
        <taxon>Ecdysozoa</taxon>
        <taxon>Arthropoda</taxon>
        <taxon>Chelicerata</taxon>
        <taxon>Arachnida</taxon>
        <taxon>Araneae</taxon>
        <taxon>Araneomorphae</taxon>
        <taxon>Entelegynae</taxon>
        <taxon>Araneoidea</taxon>
        <taxon>Araneidae</taxon>
        <taxon>Caerostris</taxon>
    </lineage>
</organism>
<sequence>MYTLSKSRANLSDKLAKIGLLPSANPSLLLPFFFQSTASSSMKKGRKKNVPAEEVEQQKKFSLKKTAKQKKEEWAAPSSSFTLMADFGSLEEYPNFATVWALASSPLPPFLVLFFFFFFLQLVCDGRHLRCIPTTIFLLLKQTNEVRIKMKI</sequence>
<comment type="caution">
    <text evidence="2">The sequence shown here is derived from an EMBL/GenBank/DDBJ whole genome shotgun (WGS) entry which is preliminary data.</text>
</comment>
<feature type="transmembrane region" description="Helical" evidence="1">
    <location>
        <begin position="99"/>
        <end position="120"/>
    </location>
</feature>
<accession>A0AAV4MGX3</accession>
<keyword evidence="1" id="KW-0812">Transmembrane</keyword>
<name>A0AAV4MGX3_CAEEX</name>
<reference evidence="2 3" key="1">
    <citation type="submission" date="2021-06" db="EMBL/GenBank/DDBJ databases">
        <title>Caerostris extrusa draft genome.</title>
        <authorList>
            <person name="Kono N."/>
            <person name="Arakawa K."/>
        </authorList>
    </citation>
    <scope>NUCLEOTIDE SEQUENCE [LARGE SCALE GENOMIC DNA]</scope>
</reference>
<evidence type="ECO:0000256" key="1">
    <source>
        <dbReference type="SAM" id="Phobius"/>
    </source>
</evidence>
<gene>
    <name evidence="2" type="ORF">CEXT_782551</name>
</gene>
<keyword evidence="1" id="KW-1133">Transmembrane helix</keyword>
<keyword evidence="3" id="KW-1185">Reference proteome</keyword>
<dbReference type="Proteomes" id="UP001054945">
    <property type="component" value="Unassembled WGS sequence"/>
</dbReference>
<keyword evidence="1" id="KW-0472">Membrane</keyword>
<evidence type="ECO:0000313" key="2">
    <source>
        <dbReference type="EMBL" id="GIX71447.1"/>
    </source>
</evidence>
<dbReference type="AlphaFoldDB" id="A0AAV4MGX3"/>
<dbReference type="EMBL" id="BPLR01002220">
    <property type="protein sequence ID" value="GIX71447.1"/>
    <property type="molecule type" value="Genomic_DNA"/>
</dbReference>